<feature type="transmembrane region" description="Helical" evidence="15">
    <location>
        <begin position="58"/>
        <end position="78"/>
    </location>
</feature>
<dbReference type="AlphaFoldDB" id="A0A7S3A4P7"/>
<keyword evidence="15" id="KW-0812">Transmembrane</keyword>
<comment type="catalytic activity">
    <reaction evidence="10">
        <text>1D-myo-inositol 1,2,5,6-tetrakisphosphate + H2O = 1D-myo-inositol 1,2,6-trisphosphate + phosphate</text>
        <dbReference type="Rhea" id="RHEA:77119"/>
        <dbReference type="ChEBI" id="CHEBI:15377"/>
        <dbReference type="ChEBI" id="CHEBI:43474"/>
        <dbReference type="ChEBI" id="CHEBI:195535"/>
        <dbReference type="ChEBI" id="CHEBI:195537"/>
        <dbReference type="EC" id="3.1.3.62"/>
    </reaction>
    <physiologicalReaction direction="left-to-right" evidence="10">
        <dbReference type="Rhea" id="RHEA:77120"/>
    </physiologicalReaction>
</comment>
<name>A0A7S3A4P7_9RHOD</name>
<dbReference type="CDD" id="cd07061">
    <property type="entry name" value="HP_HAP_like"/>
    <property type="match status" value="1"/>
</dbReference>
<evidence type="ECO:0000313" key="16">
    <source>
        <dbReference type="EMBL" id="CAE0060648.1"/>
    </source>
</evidence>
<dbReference type="PANTHER" id="PTHR20963">
    <property type="entry name" value="MULTIPLE INOSITOL POLYPHOSPHATE PHOSPHATASE-RELATED"/>
    <property type="match status" value="1"/>
</dbReference>
<dbReference type="GO" id="GO:0034417">
    <property type="term" value="F:bisphosphoglycerate 3-phosphatase activity"/>
    <property type="evidence" value="ECO:0007669"/>
    <property type="project" value="UniProtKB-EC"/>
</dbReference>
<gene>
    <name evidence="16" type="ORF">RMAR00112_LOCUS28714</name>
</gene>
<comment type="catalytic activity">
    <reaction evidence="13">
        <text>(2R)-2,3-bisphosphoglycerate + H2O = (2R)-2-phosphoglycerate + phosphate</text>
        <dbReference type="Rhea" id="RHEA:27381"/>
        <dbReference type="ChEBI" id="CHEBI:15377"/>
        <dbReference type="ChEBI" id="CHEBI:43474"/>
        <dbReference type="ChEBI" id="CHEBI:58248"/>
        <dbReference type="ChEBI" id="CHEBI:58289"/>
        <dbReference type="EC" id="3.1.3.80"/>
    </reaction>
    <physiologicalReaction direction="left-to-right" evidence="13">
        <dbReference type="Rhea" id="RHEA:27382"/>
    </physiologicalReaction>
</comment>
<organism evidence="16">
    <name type="scientific">Rhodosorus marinus</name>
    <dbReference type="NCBI Taxonomy" id="101924"/>
    <lineage>
        <taxon>Eukaryota</taxon>
        <taxon>Rhodophyta</taxon>
        <taxon>Stylonematophyceae</taxon>
        <taxon>Stylonematales</taxon>
        <taxon>Stylonemataceae</taxon>
        <taxon>Rhodosorus</taxon>
    </lineage>
</organism>
<evidence type="ECO:0000256" key="9">
    <source>
        <dbReference type="ARBA" id="ARBA00031642"/>
    </source>
</evidence>
<evidence type="ECO:0000256" key="8">
    <source>
        <dbReference type="ARBA" id="ARBA00023136"/>
    </source>
</evidence>
<proteinExistence type="inferred from homology"/>
<comment type="catalytic activity">
    <reaction evidence="12">
        <text>1D-myo-inositol hexakisphosphate + H2O = 1D-myo-inositol 1,2,4,5,6-pentakisphosphate + phosphate</text>
        <dbReference type="Rhea" id="RHEA:16989"/>
        <dbReference type="ChEBI" id="CHEBI:15377"/>
        <dbReference type="ChEBI" id="CHEBI:43474"/>
        <dbReference type="ChEBI" id="CHEBI:57798"/>
        <dbReference type="ChEBI" id="CHEBI:58130"/>
        <dbReference type="EC" id="3.1.3.62"/>
    </reaction>
    <physiologicalReaction direction="left-to-right" evidence="12">
        <dbReference type="Rhea" id="RHEA:16990"/>
    </physiologicalReaction>
</comment>
<evidence type="ECO:0000256" key="14">
    <source>
        <dbReference type="SAM" id="MobiDB-lite"/>
    </source>
</evidence>
<evidence type="ECO:0000256" key="1">
    <source>
        <dbReference type="ARBA" id="ARBA00004370"/>
    </source>
</evidence>
<sequence>MGRQDSPGHGLMSGASQDFGDETLHLNMGDGFSSDEDDTEIMHRYGGPQSPRLHPQSIWPVMFSMVAVVVVLGTVVVLSDIMESGTSQIDRACLDGFNVADHLGTDSPYPEPSETKWIRSKCNLKHVSIISRGGLKNPTETVIQDLDQLENWIHANIESEAEEVQWLKTWKNKYNEGDAGLLSIVGERSFRDIGRRMREIYARHLKVTQGDPILVRSTQDQRTSASAEAFLFGFFGIPWKNFTTVDNVSKGNDAVLKYTDRCHVFTELNSEVSSENSHQEELHLEKVARKVSKDLDAASTMKVDDINAVIDGCILEVAELGRSDRFCSLIAPEDWLFREALREDGNVYSQAHELYPFLPRPLWEDLLVSLQSCVNGGEDCQKLDMRFGTESALVPFLLSMDLPGKDCLGTISSLAPVSANVAFELYEDCNPEGDSDKKQHENRSQFILRIRLNERYVEEVPICGAKAYCTMDEFEEFIRNKFSSEDEWEEQCEDSVSTRRPL</sequence>
<dbReference type="EMBL" id="HBHW01037335">
    <property type="protein sequence ID" value="CAE0060648.1"/>
    <property type="molecule type" value="Transcribed_RNA"/>
</dbReference>
<feature type="region of interest" description="Disordered" evidence="14">
    <location>
        <begin position="1"/>
        <end position="48"/>
    </location>
</feature>
<evidence type="ECO:0000256" key="3">
    <source>
        <dbReference type="ARBA" id="ARBA00012976"/>
    </source>
</evidence>
<comment type="similarity">
    <text evidence="2">Belongs to the histidine acid phosphatase family. MINPP1 subfamily.</text>
</comment>
<keyword evidence="6" id="KW-0732">Signal</keyword>
<dbReference type="Gene3D" id="3.40.50.1240">
    <property type="entry name" value="Phosphoglycerate mutase-like"/>
    <property type="match status" value="1"/>
</dbReference>
<evidence type="ECO:0000256" key="7">
    <source>
        <dbReference type="ARBA" id="ARBA00022801"/>
    </source>
</evidence>
<evidence type="ECO:0000256" key="5">
    <source>
        <dbReference type="ARBA" id="ARBA00018097"/>
    </source>
</evidence>
<comment type="subcellular location">
    <subcellularLocation>
        <location evidence="1">Membrane</location>
    </subcellularLocation>
</comment>
<dbReference type="PANTHER" id="PTHR20963:SF8">
    <property type="entry name" value="MULTIPLE INOSITOL POLYPHOSPHATE PHOSPHATASE 1"/>
    <property type="match status" value="1"/>
</dbReference>
<keyword evidence="8 15" id="KW-0472">Membrane</keyword>
<evidence type="ECO:0000256" key="15">
    <source>
        <dbReference type="SAM" id="Phobius"/>
    </source>
</evidence>
<dbReference type="EC" id="3.1.3.80" evidence="3"/>
<accession>A0A7S3A4P7</accession>
<dbReference type="InterPro" id="IPR000560">
    <property type="entry name" value="His_Pase_clade-2"/>
</dbReference>
<comment type="catalytic activity">
    <reaction evidence="11">
        <text>1D-myo-inositol 1,2,4,5,6-pentakisphosphate + H2O = 1D-myo-inositol 1,2,5,6-tetrakisphosphate + phosphate</text>
        <dbReference type="Rhea" id="RHEA:77115"/>
        <dbReference type="ChEBI" id="CHEBI:15377"/>
        <dbReference type="ChEBI" id="CHEBI:43474"/>
        <dbReference type="ChEBI" id="CHEBI:57798"/>
        <dbReference type="ChEBI" id="CHEBI:195535"/>
        <dbReference type="EC" id="3.1.3.62"/>
    </reaction>
    <physiologicalReaction direction="left-to-right" evidence="11">
        <dbReference type="Rhea" id="RHEA:77116"/>
    </physiologicalReaction>
</comment>
<evidence type="ECO:0000256" key="11">
    <source>
        <dbReference type="ARBA" id="ARBA00043671"/>
    </source>
</evidence>
<evidence type="ECO:0000256" key="6">
    <source>
        <dbReference type="ARBA" id="ARBA00022729"/>
    </source>
</evidence>
<dbReference type="Pfam" id="PF00328">
    <property type="entry name" value="His_Phos_2"/>
    <property type="match status" value="1"/>
</dbReference>
<dbReference type="GO" id="GO:0003993">
    <property type="term" value="F:acid phosphatase activity"/>
    <property type="evidence" value="ECO:0007669"/>
    <property type="project" value="TreeGrafter"/>
</dbReference>
<reference evidence="16" key="1">
    <citation type="submission" date="2021-01" db="EMBL/GenBank/DDBJ databases">
        <authorList>
            <person name="Corre E."/>
            <person name="Pelletier E."/>
            <person name="Niang G."/>
            <person name="Scheremetjew M."/>
            <person name="Finn R."/>
            <person name="Kale V."/>
            <person name="Holt S."/>
            <person name="Cochrane G."/>
            <person name="Meng A."/>
            <person name="Brown T."/>
            <person name="Cohen L."/>
        </authorList>
    </citation>
    <scope>NUCLEOTIDE SEQUENCE</scope>
    <source>
        <strain evidence="16">CCMP 769</strain>
    </source>
</reference>
<keyword evidence="15" id="KW-1133">Transmembrane helix</keyword>
<dbReference type="SUPFAM" id="SSF53254">
    <property type="entry name" value="Phosphoglycerate mutase-like"/>
    <property type="match status" value="1"/>
</dbReference>
<evidence type="ECO:0000256" key="13">
    <source>
        <dbReference type="ARBA" id="ARBA00043832"/>
    </source>
</evidence>
<evidence type="ECO:0000256" key="4">
    <source>
        <dbReference type="ARBA" id="ARBA00013040"/>
    </source>
</evidence>
<evidence type="ECO:0000256" key="12">
    <source>
        <dbReference type="ARBA" id="ARBA00043691"/>
    </source>
</evidence>
<dbReference type="InterPro" id="IPR029033">
    <property type="entry name" value="His_PPase_superfam"/>
</dbReference>
<protein>
    <recommendedName>
        <fullName evidence="5">Multiple inositol polyphosphate phosphatase 1</fullName>
        <ecNumber evidence="4">3.1.3.62</ecNumber>
        <ecNumber evidence="3">3.1.3.80</ecNumber>
    </recommendedName>
    <alternativeName>
        <fullName evidence="9">2,3-bisphosphoglycerate 3-phosphatase</fullName>
    </alternativeName>
</protein>
<dbReference type="EC" id="3.1.3.62" evidence="4"/>
<keyword evidence="7" id="KW-0378">Hydrolase</keyword>
<evidence type="ECO:0000256" key="2">
    <source>
        <dbReference type="ARBA" id="ARBA00008422"/>
    </source>
</evidence>
<evidence type="ECO:0000256" key="10">
    <source>
        <dbReference type="ARBA" id="ARBA00043668"/>
    </source>
</evidence>
<dbReference type="GO" id="GO:0016020">
    <property type="term" value="C:membrane"/>
    <property type="evidence" value="ECO:0007669"/>
    <property type="project" value="UniProtKB-SubCell"/>
</dbReference>